<dbReference type="EMBL" id="MU620892">
    <property type="protein sequence ID" value="KAI8584674.1"/>
    <property type="molecule type" value="Genomic_DNA"/>
</dbReference>
<sequence length="265" mass="30606">MYNGIGLSTPRGSGTNGYVVRNLSSLRPQNTKPREQFGSYGDAQRSSPAIRQPNQEILLHDRKRQIEVECLKLKMTLEDDGIPEDEIEAKVQQLRESLLSKLESVKAKDAKSLRTHETHQLSEAKQFENKKMMQALRIQETDYVEGAAFDQELQKKLKQERIAKREAEWAERQAQREKGRRKPSPRRSRNTKRDRSPSEPRRSRSPDPKHRRISERRHPSASPVKEDEKVPERGRPLRRSRTTEATAPIAETAEIDRLLVDVNCS</sequence>
<feature type="region of interest" description="Disordered" evidence="7">
    <location>
        <begin position="26"/>
        <end position="54"/>
    </location>
</feature>
<feature type="compositionally biased region" description="Basic residues" evidence="7">
    <location>
        <begin position="178"/>
        <end position="190"/>
    </location>
</feature>
<dbReference type="GO" id="GO:0006397">
    <property type="term" value="P:mRNA processing"/>
    <property type="evidence" value="ECO:0007669"/>
    <property type="project" value="UniProtKB-KW"/>
</dbReference>
<evidence type="ECO:0000259" key="8">
    <source>
        <dbReference type="SMART" id="SM01115"/>
    </source>
</evidence>
<dbReference type="GO" id="GO:0008380">
    <property type="term" value="P:RNA splicing"/>
    <property type="evidence" value="ECO:0007669"/>
    <property type="project" value="UniProtKB-KW"/>
</dbReference>
<dbReference type="PANTHER" id="PTHR36562:SF5">
    <property type="entry name" value="SERINE_ARGININE REPETITIVE MATRIX 2"/>
    <property type="match status" value="1"/>
</dbReference>
<keyword evidence="3" id="KW-0507">mRNA processing</keyword>
<reference evidence="9" key="1">
    <citation type="submission" date="2021-06" db="EMBL/GenBank/DDBJ databases">
        <authorList>
            <consortium name="DOE Joint Genome Institute"/>
            <person name="Mondo S.J."/>
            <person name="Amses K.R."/>
            <person name="Simmons D.R."/>
            <person name="Longcore J.E."/>
            <person name="Seto K."/>
            <person name="Alves G.H."/>
            <person name="Bonds A.E."/>
            <person name="Quandt C.A."/>
            <person name="Davis W.J."/>
            <person name="Chang Y."/>
            <person name="Letcher P.M."/>
            <person name="Powell M.J."/>
            <person name="Kuo A."/>
            <person name="Labutti K."/>
            <person name="Pangilinan J."/>
            <person name="Andreopoulos W."/>
            <person name="Tritt A."/>
            <person name="Riley R."/>
            <person name="Hundley H."/>
            <person name="Johnson J."/>
            <person name="Lipzen A."/>
            <person name="Barry K."/>
            <person name="Berbee M.L."/>
            <person name="Buchler N.E."/>
            <person name="Grigoriev I.V."/>
            <person name="Spatafora J.W."/>
            <person name="Stajich J.E."/>
            <person name="James T.Y."/>
        </authorList>
    </citation>
    <scope>NUCLEOTIDE SEQUENCE</scope>
    <source>
        <strain evidence="9">AG</strain>
    </source>
</reference>
<feature type="compositionally biased region" description="Basic and acidic residues" evidence="7">
    <location>
        <begin position="164"/>
        <end position="177"/>
    </location>
</feature>
<keyword evidence="5" id="KW-0508">mRNA splicing</keyword>
<reference evidence="9" key="2">
    <citation type="journal article" date="2022" name="Proc. Natl. Acad. Sci. U.S.A.">
        <title>Diploid-dominant life cycles characterize the early evolution of Fungi.</title>
        <authorList>
            <person name="Amses K.R."/>
            <person name="Simmons D.R."/>
            <person name="Longcore J.E."/>
            <person name="Mondo S.J."/>
            <person name="Seto K."/>
            <person name="Jeronimo G.H."/>
            <person name="Bonds A.E."/>
            <person name="Quandt C.A."/>
            <person name="Davis W.J."/>
            <person name="Chang Y."/>
            <person name="Federici B.A."/>
            <person name="Kuo A."/>
            <person name="LaButti K."/>
            <person name="Pangilinan J."/>
            <person name="Andreopoulos W."/>
            <person name="Tritt A."/>
            <person name="Riley R."/>
            <person name="Hundley H."/>
            <person name="Johnson J."/>
            <person name="Lipzen A."/>
            <person name="Barry K."/>
            <person name="Lang B.F."/>
            <person name="Cuomo C.A."/>
            <person name="Buchler N.E."/>
            <person name="Grigoriev I.V."/>
            <person name="Spatafora J.W."/>
            <person name="Stajich J.E."/>
            <person name="James T.Y."/>
        </authorList>
    </citation>
    <scope>NUCLEOTIDE SEQUENCE</scope>
    <source>
        <strain evidence="9">AG</strain>
    </source>
</reference>
<evidence type="ECO:0000256" key="5">
    <source>
        <dbReference type="ARBA" id="ARBA00023187"/>
    </source>
</evidence>
<dbReference type="GO" id="GO:0005681">
    <property type="term" value="C:spliceosomal complex"/>
    <property type="evidence" value="ECO:0007669"/>
    <property type="project" value="UniProtKB-KW"/>
</dbReference>
<feature type="compositionally biased region" description="Basic and acidic residues" evidence="7">
    <location>
        <begin position="191"/>
        <end position="208"/>
    </location>
</feature>
<dbReference type="InterPro" id="IPR051372">
    <property type="entry name" value="CWC21"/>
</dbReference>
<dbReference type="Proteomes" id="UP001206595">
    <property type="component" value="Unassembled WGS sequence"/>
</dbReference>
<comment type="caution">
    <text evidence="9">The sequence shown here is derived from an EMBL/GenBank/DDBJ whole genome shotgun (WGS) entry which is preliminary data.</text>
</comment>
<dbReference type="SMART" id="SM01115">
    <property type="entry name" value="cwf21"/>
    <property type="match status" value="1"/>
</dbReference>
<feature type="domain" description="CWF21" evidence="8">
    <location>
        <begin position="58"/>
        <end position="103"/>
    </location>
</feature>
<evidence type="ECO:0000256" key="2">
    <source>
        <dbReference type="ARBA" id="ARBA00005954"/>
    </source>
</evidence>
<dbReference type="GeneID" id="75910397"/>
<evidence type="ECO:0000256" key="3">
    <source>
        <dbReference type="ARBA" id="ARBA00022664"/>
    </source>
</evidence>
<comment type="subcellular location">
    <subcellularLocation>
        <location evidence="1">Nucleus</location>
    </subcellularLocation>
</comment>
<evidence type="ECO:0000313" key="10">
    <source>
        <dbReference type="Proteomes" id="UP001206595"/>
    </source>
</evidence>
<dbReference type="Gene3D" id="6.10.140.420">
    <property type="match status" value="1"/>
</dbReference>
<comment type="similarity">
    <text evidence="2">Belongs to the CWC21 family.</text>
</comment>
<name>A0AAD5EJU7_UMBRA</name>
<feature type="compositionally biased region" description="Polar residues" evidence="7">
    <location>
        <begin position="44"/>
        <end position="54"/>
    </location>
</feature>
<keyword evidence="10" id="KW-1185">Reference proteome</keyword>
<evidence type="ECO:0000256" key="7">
    <source>
        <dbReference type="SAM" id="MobiDB-lite"/>
    </source>
</evidence>
<dbReference type="InterPro" id="IPR013170">
    <property type="entry name" value="mRNA_splic_Cwf21_dom"/>
</dbReference>
<evidence type="ECO:0000256" key="4">
    <source>
        <dbReference type="ARBA" id="ARBA00022728"/>
    </source>
</evidence>
<protein>
    <recommendedName>
        <fullName evidence="8">CWF21 domain-containing protein</fullName>
    </recommendedName>
</protein>
<dbReference type="AlphaFoldDB" id="A0AAD5EJU7"/>
<accession>A0AAD5EJU7</accession>
<dbReference type="Pfam" id="PF08312">
    <property type="entry name" value="cwf21"/>
    <property type="match status" value="1"/>
</dbReference>
<keyword evidence="6" id="KW-0539">Nucleus</keyword>
<evidence type="ECO:0000256" key="1">
    <source>
        <dbReference type="ARBA" id="ARBA00004123"/>
    </source>
</evidence>
<feature type="region of interest" description="Disordered" evidence="7">
    <location>
        <begin position="164"/>
        <end position="250"/>
    </location>
</feature>
<proteinExistence type="inferred from homology"/>
<dbReference type="RefSeq" id="XP_051449678.1">
    <property type="nucleotide sequence ID" value="XM_051585047.1"/>
</dbReference>
<organism evidence="9 10">
    <name type="scientific">Umbelopsis ramanniana AG</name>
    <dbReference type="NCBI Taxonomy" id="1314678"/>
    <lineage>
        <taxon>Eukaryota</taxon>
        <taxon>Fungi</taxon>
        <taxon>Fungi incertae sedis</taxon>
        <taxon>Mucoromycota</taxon>
        <taxon>Mucoromycotina</taxon>
        <taxon>Umbelopsidomycetes</taxon>
        <taxon>Umbelopsidales</taxon>
        <taxon>Umbelopsidaceae</taxon>
        <taxon>Umbelopsis</taxon>
    </lineage>
</organism>
<gene>
    <name evidence="9" type="ORF">K450DRAFT_217440</name>
</gene>
<evidence type="ECO:0000313" key="9">
    <source>
        <dbReference type="EMBL" id="KAI8584674.1"/>
    </source>
</evidence>
<keyword evidence="4" id="KW-0747">Spliceosome</keyword>
<feature type="compositionally biased region" description="Basic and acidic residues" evidence="7">
    <location>
        <begin position="224"/>
        <end position="235"/>
    </location>
</feature>
<evidence type="ECO:0000256" key="6">
    <source>
        <dbReference type="ARBA" id="ARBA00023242"/>
    </source>
</evidence>
<dbReference type="CDD" id="cd21373">
    <property type="entry name" value="cwf21_SRRM2-like"/>
    <property type="match status" value="1"/>
</dbReference>
<dbReference type="PANTHER" id="PTHR36562">
    <property type="entry name" value="SERINE/ARGININE REPETITIVE MATRIX 2"/>
    <property type="match status" value="1"/>
</dbReference>